<comment type="caution">
    <text evidence="1">The sequence shown here is derived from an EMBL/GenBank/DDBJ whole genome shotgun (WGS) entry which is preliminary data.</text>
</comment>
<keyword evidence="2" id="KW-1185">Reference proteome</keyword>
<gene>
    <name evidence="1" type="ORF">LOD99_6209</name>
</gene>
<evidence type="ECO:0000313" key="1">
    <source>
        <dbReference type="EMBL" id="KAI6650127.1"/>
    </source>
</evidence>
<proteinExistence type="predicted"/>
<dbReference type="Proteomes" id="UP001165289">
    <property type="component" value="Unassembled WGS sequence"/>
</dbReference>
<evidence type="ECO:0000313" key="2">
    <source>
        <dbReference type="Proteomes" id="UP001165289"/>
    </source>
</evidence>
<dbReference type="EMBL" id="JAKMXF010000314">
    <property type="protein sequence ID" value="KAI6650127.1"/>
    <property type="molecule type" value="Genomic_DNA"/>
</dbReference>
<reference evidence="1 2" key="1">
    <citation type="journal article" date="2023" name="BMC Biol.">
        <title>The compact genome of the sponge Oopsacas minuta (Hexactinellida) is lacking key metazoan core genes.</title>
        <authorList>
            <person name="Santini S."/>
            <person name="Schenkelaars Q."/>
            <person name="Jourda C."/>
            <person name="Duchesne M."/>
            <person name="Belahbib H."/>
            <person name="Rocher C."/>
            <person name="Selva M."/>
            <person name="Riesgo A."/>
            <person name="Vervoort M."/>
            <person name="Leys S.P."/>
            <person name="Kodjabachian L."/>
            <person name="Le Bivic A."/>
            <person name="Borchiellini C."/>
            <person name="Claverie J.M."/>
            <person name="Renard E."/>
        </authorList>
    </citation>
    <scope>NUCLEOTIDE SEQUENCE [LARGE SCALE GENOMIC DNA]</scope>
    <source>
        <strain evidence="1">SPO-2</strain>
    </source>
</reference>
<sequence length="114" mass="12937">MANETFSIPEFLRSAEVYTDDVEGDLSDDFQNAALPIYEEMENIMLQHGKESVENLLPLIVQIYKTIIYLLCSSASDLTIYDELERDSDCVTNSELSKFLTCFTCFIPLKLCCG</sequence>
<protein>
    <submittedName>
        <fullName evidence="1">Uncharacterized protein</fullName>
    </submittedName>
</protein>
<accession>A0AAV7JMT5</accession>
<organism evidence="1 2">
    <name type="scientific">Oopsacas minuta</name>
    <dbReference type="NCBI Taxonomy" id="111878"/>
    <lineage>
        <taxon>Eukaryota</taxon>
        <taxon>Metazoa</taxon>
        <taxon>Porifera</taxon>
        <taxon>Hexactinellida</taxon>
        <taxon>Hexasterophora</taxon>
        <taxon>Lyssacinosida</taxon>
        <taxon>Leucopsacidae</taxon>
        <taxon>Oopsacas</taxon>
    </lineage>
</organism>
<name>A0AAV7JMT5_9METZ</name>
<dbReference type="AlphaFoldDB" id="A0AAV7JMT5"/>